<evidence type="ECO:0000313" key="3">
    <source>
        <dbReference type="Proteomes" id="UP000001660"/>
    </source>
</evidence>
<dbReference type="Proteomes" id="UP000001660">
    <property type="component" value="Chromosome"/>
</dbReference>
<organism evidence="2 3">
    <name type="scientific">Nitrospira defluvii</name>
    <dbReference type="NCBI Taxonomy" id="330214"/>
    <lineage>
        <taxon>Bacteria</taxon>
        <taxon>Pseudomonadati</taxon>
        <taxon>Nitrospirota</taxon>
        <taxon>Nitrospiria</taxon>
        <taxon>Nitrospirales</taxon>
        <taxon>Nitrospiraceae</taxon>
        <taxon>Nitrospira</taxon>
    </lineage>
</organism>
<evidence type="ECO:0000256" key="1">
    <source>
        <dbReference type="SAM" id="MobiDB-lite"/>
    </source>
</evidence>
<sequence length="64" mass="7037">MPTMADTSTPPSNPSAPTAELPERLCTWCKVPMTKRLVAGGQFIHYTCPKCVFQHTTKCAPKTE</sequence>
<proteinExistence type="predicted"/>
<evidence type="ECO:0000313" key="2">
    <source>
        <dbReference type="EMBL" id="CBK40491.1"/>
    </source>
</evidence>
<gene>
    <name evidence="2" type="ORF">NIDE0723</name>
</gene>
<name>D8PB82_9BACT</name>
<dbReference type="EMBL" id="FP929003">
    <property type="protein sequence ID" value="CBK40491.1"/>
    <property type="molecule type" value="Genomic_DNA"/>
</dbReference>
<reference evidence="2 3" key="1">
    <citation type="journal article" date="2010" name="Proc. Natl. Acad. Sci. U.S.A.">
        <title>A Nitrospira metagenome illuminates the physiology and evolution of globally important nitrite-oxidizing bacteria.</title>
        <authorList>
            <person name="Lucker S."/>
            <person name="Wagner M."/>
            <person name="Maixner F."/>
            <person name="Pelletier E."/>
            <person name="Koch H."/>
            <person name="Vacherie B."/>
            <person name="Rattei T."/>
            <person name="Sinninghe Damste J."/>
            <person name="Spieck E."/>
            <person name="Le Paslier D."/>
            <person name="Daims H."/>
        </authorList>
    </citation>
    <scope>NUCLEOTIDE SEQUENCE [LARGE SCALE GENOMIC DNA]</scope>
</reference>
<dbReference type="KEGG" id="nde:NIDE0723"/>
<protein>
    <submittedName>
        <fullName evidence="2">Uncharacterized protein</fullName>
    </submittedName>
</protein>
<keyword evidence="3" id="KW-1185">Reference proteome</keyword>
<feature type="compositionally biased region" description="Low complexity" evidence="1">
    <location>
        <begin position="1"/>
        <end position="19"/>
    </location>
</feature>
<dbReference type="STRING" id="330214.NIDE0723"/>
<feature type="region of interest" description="Disordered" evidence="1">
    <location>
        <begin position="1"/>
        <end position="20"/>
    </location>
</feature>
<dbReference type="HOGENOM" id="CLU_2859374_0_0_0"/>
<accession>D8PB82</accession>
<dbReference type="AlphaFoldDB" id="D8PB82"/>